<dbReference type="Proteomes" id="UP000297597">
    <property type="component" value="Unassembled WGS sequence"/>
</dbReference>
<evidence type="ECO:0000313" key="1">
    <source>
        <dbReference type="EMBL" id="TEB09652.1"/>
    </source>
</evidence>
<dbReference type="Pfam" id="PF14345">
    <property type="entry name" value="GDYXXLXY"/>
    <property type="match status" value="1"/>
</dbReference>
<accession>A0A4Y7RLU6</accession>
<dbReference type="EMBL" id="QFFZ01000041">
    <property type="protein sequence ID" value="TEB09652.1"/>
    <property type="molecule type" value="Genomic_DNA"/>
</dbReference>
<evidence type="ECO:0000313" key="2">
    <source>
        <dbReference type="Proteomes" id="UP000297597"/>
    </source>
</evidence>
<proteinExistence type="predicted"/>
<dbReference type="RefSeq" id="WP_134214746.1">
    <property type="nucleotide sequence ID" value="NZ_QFFZ01000041.1"/>
</dbReference>
<dbReference type="AlphaFoldDB" id="A0A4Y7RLU6"/>
<sequence length="166" mass="19237">MKRSYKIGIIVALQVLFLFSMIGFRHYTLSAGTPVLLKAAPVDPWDLFRGEYVMLEYDISWVRGEDLGLESYRRQDVYVVLEKGEKYWNTAGLYLDKPDLIYGQIFIKGETDYFDDFKSKYHVSYGIESYYVEEGTGRELQQAKGFDAQIKIDRFGNAVIEKITPP</sequence>
<protein>
    <recommendedName>
        <fullName evidence="3">GDYXXLXY domain-containing protein</fullName>
    </recommendedName>
</protein>
<dbReference type="InterPro" id="IPR025833">
    <property type="entry name" value="GDYXXLXY"/>
</dbReference>
<name>A0A4Y7RLU6_9FIRM</name>
<reference evidence="1 2" key="1">
    <citation type="journal article" date="2018" name="Environ. Microbiol.">
        <title>Novel energy conservation strategies and behaviour of Pelotomaculum schinkii driving syntrophic propionate catabolism.</title>
        <authorList>
            <person name="Hidalgo-Ahumada C.A.P."/>
            <person name="Nobu M.K."/>
            <person name="Narihiro T."/>
            <person name="Tamaki H."/>
            <person name="Liu W.T."/>
            <person name="Kamagata Y."/>
            <person name="Stams A.J.M."/>
            <person name="Imachi H."/>
            <person name="Sousa D.Z."/>
        </authorList>
    </citation>
    <scope>NUCLEOTIDE SEQUENCE [LARGE SCALE GENOMIC DNA]</scope>
    <source>
        <strain evidence="1 2">MGP</strain>
    </source>
</reference>
<comment type="caution">
    <text evidence="1">The sequence shown here is derived from an EMBL/GenBank/DDBJ whole genome shotgun (WGS) entry which is preliminary data.</text>
</comment>
<organism evidence="1 2">
    <name type="scientific">Pelotomaculum propionicicum</name>
    <dbReference type="NCBI Taxonomy" id="258475"/>
    <lineage>
        <taxon>Bacteria</taxon>
        <taxon>Bacillati</taxon>
        <taxon>Bacillota</taxon>
        <taxon>Clostridia</taxon>
        <taxon>Eubacteriales</taxon>
        <taxon>Desulfotomaculaceae</taxon>
        <taxon>Pelotomaculum</taxon>
    </lineage>
</organism>
<keyword evidence="2" id="KW-1185">Reference proteome</keyword>
<gene>
    <name evidence="1" type="ORF">Pmgp_02961</name>
</gene>
<dbReference type="OrthoDB" id="4868247at2"/>
<evidence type="ECO:0008006" key="3">
    <source>
        <dbReference type="Google" id="ProtNLM"/>
    </source>
</evidence>